<keyword evidence="1" id="KW-1133">Transmembrane helix</keyword>
<comment type="caution">
    <text evidence="2">The sequence shown here is derived from an EMBL/GenBank/DDBJ whole genome shotgun (WGS) entry which is preliminary data.</text>
</comment>
<feature type="transmembrane region" description="Helical" evidence="1">
    <location>
        <begin position="125"/>
        <end position="145"/>
    </location>
</feature>
<protein>
    <recommendedName>
        <fullName evidence="4">DUF983 domain-containing protein</fullName>
    </recommendedName>
</protein>
<evidence type="ECO:0000256" key="1">
    <source>
        <dbReference type="SAM" id="Phobius"/>
    </source>
</evidence>
<evidence type="ECO:0000313" key="3">
    <source>
        <dbReference type="Proteomes" id="UP000640509"/>
    </source>
</evidence>
<keyword evidence="3" id="KW-1185">Reference proteome</keyword>
<dbReference type="EMBL" id="BMIV01000003">
    <property type="protein sequence ID" value="GGF60438.1"/>
    <property type="molecule type" value="Genomic_DNA"/>
</dbReference>
<organism evidence="2 3">
    <name type="scientific">Paracoccus acridae</name>
    <dbReference type="NCBI Taxonomy" id="1795310"/>
    <lineage>
        <taxon>Bacteria</taxon>
        <taxon>Pseudomonadati</taxon>
        <taxon>Pseudomonadota</taxon>
        <taxon>Alphaproteobacteria</taxon>
        <taxon>Rhodobacterales</taxon>
        <taxon>Paracoccaceae</taxon>
        <taxon>Paracoccus</taxon>
    </lineage>
</organism>
<feature type="transmembrane region" description="Helical" evidence="1">
    <location>
        <begin position="97"/>
        <end position="119"/>
    </location>
</feature>
<dbReference type="Pfam" id="PF06170">
    <property type="entry name" value="DUF983"/>
    <property type="match status" value="1"/>
</dbReference>
<accession>A0ABQ1VFN6</accession>
<proteinExistence type="predicted"/>
<evidence type="ECO:0000313" key="2">
    <source>
        <dbReference type="EMBL" id="GGF60438.1"/>
    </source>
</evidence>
<name>A0ABQ1VFN6_9RHOB</name>
<dbReference type="InterPro" id="IPR009325">
    <property type="entry name" value="DUF983"/>
</dbReference>
<dbReference type="Proteomes" id="UP000640509">
    <property type="component" value="Unassembled WGS sequence"/>
</dbReference>
<evidence type="ECO:0008006" key="4">
    <source>
        <dbReference type="Google" id="ProtNLM"/>
    </source>
</evidence>
<keyword evidence="1" id="KW-0472">Membrane</keyword>
<gene>
    <name evidence="2" type="ORF">GCM10011402_10540</name>
</gene>
<sequence length="163" mass="17965">MEHIRFADVVRASYPCSFSTIPLVAKPGVRQSIRIPTARTLTMTEKRDSKTSVLRGLMNKCPNCGEGRLLRGYLAVPAQCEVCHAPLGRYPAADGPAFFAMTIMLLLLIPLIGFTWVLFRPSPGMLLVITGVITTVLTLILLRFVKGAFIGYLWAKNEQDRGA</sequence>
<keyword evidence="1" id="KW-0812">Transmembrane</keyword>
<reference evidence="3" key="1">
    <citation type="journal article" date="2019" name="Int. J. Syst. Evol. Microbiol.">
        <title>The Global Catalogue of Microorganisms (GCM) 10K type strain sequencing project: providing services to taxonomists for standard genome sequencing and annotation.</title>
        <authorList>
            <consortium name="The Broad Institute Genomics Platform"/>
            <consortium name="The Broad Institute Genome Sequencing Center for Infectious Disease"/>
            <person name="Wu L."/>
            <person name="Ma J."/>
        </authorList>
    </citation>
    <scope>NUCLEOTIDE SEQUENCE [LARGE SCALE GENOMIC DNA]</scope>
    <source>
        <strain evidence="3">CGMCC 1.15419</strain>
    </source>
</reference>